<feature type="transmembrane region" description="Helical" evidence="6">
    <location>
        <begin position="217"/>
        <end position="237"/>
    </location>
</feature>
<gene>
    <name evidence="7" type="ORF">HPC62_05420</name>
</gene>
<accession>A0A6M8B4A5</accession>
<comment type="subcellular location">
    <subcellularLocation>
        <location evidence="6">Cell membrane</location>
        <topology evidence="6">Multi-pass membrane protein</topology>
    </subcellularLocation>
    <subcellularLocation>
        <location evidence="1">Membrane</location>
        <topology evidence="1">Multi-pass membrane protein</topology>
    </subcellularLocation>
</comment>
<evidence type="ECO:0000256" key="3">
    <source>
        <dbReference type="ARBA" id="ARBA00022692"/>
    </source>
</evidence>
<name>A0A6M8B4A5_9CYAN</name>
<sequence length="271" mass="27933">MLDTPVGWLVLFLVGTMTGTLSGLLGIGGGLIMVPILTFFGLPLVQATATSLVGVLLSALSGSYQNLRTGALNWHVSLLLAVFGMATAQVGAWLGDRLPDASLSLAFAVLLLVTIYLMDLRRKLAQKERQLQIPAPETVSAPVSPPANALPPIAGIGLLAGILSGLFGVGGGVVMVPLQTLFLGETIKSAVRTSLGAIVPIAISGLAQHAYNSNVLWIAGVCLGLGGIVGAQVGTRLLPKLSDQTVNRLFKSFLIALAVYMTMRGVKGVGG</sequence>
<keyword evidence="6" id="KW-1003">Cell membrane</keyword>
<dbReference type="PANTHER" id="PTHR43701">
    <property type="entry name" value="MEMBRANE TRANSPORTER PROTEIN MJ0441-RELATED"/>
    <property type="match status" value="1"/>
</dbReference>
<keyword evidence="8" id="KW-1185">Reference proteome</keyword>
<dbReference type="InterPro" id="IPR002781">
    <property type="entry name" value="TM_pro_TauE-like"/>
</dbReference>
<dbReference type="PANTHER" id="PTHR43701:SF2">
    <property type="entry name" value="MEMBRANE TRANSPORTER PROTEIN YJNA-RELATED"/>
    <property type="match status" value="1"/>
</dbReference>
<keyword evidence="3 6" id="KW-0812">Transmembrane</keyword>
<reference evidence="7 8" key="1">
    <citation type="submission" date="2020-05" db="EMBL/GenBank/DDBJ databases">
        <title>Complete genome sequence of of a novel Thermoleptolyngbya strain isolated from hot springs of Ganzi, Sichuan China.</title>
        <authorList>
            <person name="Tang J."/>
            <person name="Daroch M."/>
            <person name="Li L."/>
            <person name="Waleron K."/>
            <person name="Waleron M."/>
            <person name="Waleron M."/>
        </authorList>
    </citation>
    <scope>NUCLEOTIDE SEQUENCE [LARGE SCALE GENOMIC DNA]</scope>
    <source>
        <strain evidence="7 8">PKUAC-SCTA183</strain>
    </source>
</reference>
<feature type="transmembrane region" description="Helical" evidence="6">
    <location>
        <begin position="39"/>
        <end position="60"/>
    </location>
</feature>
<organism evidence="7 8">
    <name type="scientific">Thermoleptolyngbya sichuanensis A183</name>
    <dbReference type="NCBI Taxonomy" id="2737172"/>
    <lineage>
        <taxon>Bacteria</taxon>
        <taxon>Bacillati</taxon>
        <taxon>Cyanobacteriota</taxon>
        <taxon>Cyanophyceae</taxon>
        <taxon>Oculatellales</taxon>
        <taxon>Oculatellaceae</taxon>
        <taxon>Thermoleptolyngbya</taxon>
        <taxon>Thermoleptolyngbya sichuanensis</taxon>
    </lineage>
</organism>
<proteinExistence type="inferred from homology"/>
<evidence type="ECO:0000313" key="7">
    <source>
        <dbReference type="EMBL" id="QKD81704.1"/>
    </source>
</evidence>
<dbReference type="InterPro" id="IPR051598">
    <property type="entry name" value="TSUP/Inactive_protease-like"/>
</dbReference>
<dbReference type="EMBL" id="CP053661">
    <property type="protein sequence ID" value="QKD81704.1"/>
    <property type="molecule type" value="Genomic_DNA"/>
</dbReference>
<keyword evidence="5 6" id="KW-0472">Membrane</keyword>
<feature type="transmembrane region" description="Helical" evidence="6">
    <location>
        <begin position="249"/>
        <end position="266"/>
    </location>
</feature>
<feature type="transmembrane region" description="Helical" evidence="6">
    <location>
        <begin position="101"/>
        <end position="118"/>
    </location>
</feature>
<dbReference type="Pfam" id="PF01925">
    <property type="entry name" value="TauE"/>
    <property type="match status" value="1"/>
</dbReference>
<evidence type="ECO:0000256" key="6">
    <source>
        <dbReference type="RuleBase" id="RU363041"/>
    </source>
</evidence>
<protein>
    <recommendedName>
        <fullName evidence="6">Probable membrane transporter protein</fullName>
    </recommendedName>
</protein>
<dbReference type="KEGG" id="theu:HPC62_05420"/>
<dbReference type="Proteomes" id="UP000505210">
    <property type="component" value="Chromosome"/>
</dbReference>
<comment type="similarity">
    <text evidence="2 6">Belongs to the 4-toluene sulfonate uptake permease (TSUP) (TC 2.A.102) family.</text>
</comment>
<evidence type="ECO:0000256" key="5">
    <source>
        <dbReference type="ARBA" id="ARBA00023136"/>
    </source>
</evidence>
<dbReference type="GO" id="GO:0005886">
    <property type="term" value="C:plasma membrane"/>
    <property type="evidence" value="ECO:0007669"/>
    <property type="project" value="UniProtKB-SubCell"/>
</dbReference>
<evidence type="ECO:0000256" key="4">
    <source>
        <dbReference type="ARBA" id="ARBA00022989"/>
    </source>
</evidence>
<feature type="transmembrane region" description="Helical" evidence="6">
    <location>
        <begin position="6"/>
        <end position="27"/>
    </location>
</feature>
<dbReference type="AlphaFoldDB" id="A0A6M8B4A5"/>
<keyword evidence="4 6" id="KW-1133">Transmembrane helix</keyword>
<evidence type="ECO:0000256" key="1">
    <source>
        <dbReference type="ARBA" id="ARBA00004141"/>
    </source>
</evidence>
<evidence type="ECO:0000313" key="8">
    <source>
        <dbReference type="Proteomes" id="UP000505210"/>
    </source>
</evidence>
<dbReference type="RefSeq" id="WP_172354097.1">
    <property type="nucleotide sequence ID" value="NZ_CP053661.1"/>
</dbReference>
<evidence type="ECO:0000256" key="2">
    <source>
        <dbReference type="ARBA" id="ARBA00009142"/>
    </source>
</evidence>
<feature type="transmembrane region" description="Helical" evidence="6">
    <location>
        <begin position="72"/>
        <end position="94"/>
    </location>
</feature>
<feature type="transmembrane region" description="Helical" evidence="6">
    <location>
        <begin position="153"/>
        <end position="178"/>
    </location>
</feature>